<dbReference type="Pfam" id="PF18545">
    <property type="entry name" value="HalOD1"/>
    <property type="match status" value="1"/>
</dbReference>
<dbReference type="Proteomes" id="UP001596333">
    <property type="component" value="Unassembled WGS sequence"/>
</dbReference>
<dbReference type="RefSeq" id="WP_379768186.1">
    <property type="nucleotide sequence ID" value="NZ_JBHSXI010000011.1"/>
</dbReference>
<comment type="caution">
    <text evidence="3">The sequence shown here is derived from an EMBL/GenBank/DDBJ whole genome shotgun (WGS) entry which is preliminary data.</text>
</comment>
<proteinExistence type="predicted"/>
<keyword evidence="4" id="KW-1185">Reference proteome</keyword>
<dbReference type="InterPro" id="IPR040624">
    <property type="entry name" value="HalOD1"/>
</dbReference>
<evidence type="ECO:0000313" key="3">
    <source>
        <dbReference type="EMBL" id="MFC6889408.1"/>
    </source>
</evidence>
<protein>
    <submittedName>
        <fullName evidence="3">HalOD1 output domain-containing protein</fullName>
    </submittedName>
</protein>
<gene>
    <name evidence="3" type="ORF">ACFQEY_10335</name>
</gene>
<feature type="domain" description="Halobacterial output" evidence="2">
    <location>
        <begin position="27"/>
        <end position="96"/>
    </location>
</feature>
<accession>A0ABD5UNV7</accession>
<feature type="region of interest" description="Disordered" evidence="1">
    <location>
        <begin position="1"/>
        <end position="24"/>
    </location>
</feature>
<organism evidence="3 4">
    <name type="scientific">Halorubrum trueperi</name>
    <dbReference type="NCBI Taxonomy" id="2004704"/>
    <lineage>
        <taxon>Archaea</taxon>
        <taxon>Methanobacteriati</taxon>
        <taxon>Methanobacteriota</taxon>
        <taxon>Stenosarchaea group</taxon>
        <taxon>Halobacteria</taxon>
        <taxon>Halobacteriales</taxon>
        <taxon>Haloferacaceae</taxon>
        <taxon>Halorubrum</taxon>
    </lineage>
</organism>
<dbReference type="EMBL" id="JBHSXI010000011">
    <property type="protein sequence ID" value="MFC6889408.1"/>
    <property type="molecule type" value="Genomic_DNA"/>
</dbReference>
<feature type="compositionally biased region" description="Basic and acidic residues" evidence="1">
    <location>
        <begin position="13"/>
        <end position="24"/>
    </location>
</feature>
<sequence length="103" mass="11404">MYSVSEPIGGTRGEPRERTTVFEHPGDDPIEVVVTEAVSTVADVDPVQFETRLYDAVDPDSLRRVIRSGGADVEVSFRFGDYRVTLLGDERIAITESSETVDR</sequence>
<evidence type="ECO:0000313" key="4">
    <source>
        <dbReference type="Proteomes" id="UP001596333"/>
    </source>
</evidence>
<dbReference type="AlphaFoldDB" id="A0ABD5UNV7"/>
<evidence type="ECO:0000259" key="2">
    <source>
        <dbReference type="Pfam" id="PF18545"/>
    </source>
</evidence>
<reference evidence="3 4" key="1">
    <citation type="journal article" date="2019" name="Int. J. Syst. Evol. Microbiol.">
        <title>The Global Catalogue of Microorganisms (GCM) 10K type strain sequencing project: providing services to taxonomists for standard genome sequencing and annotation.</title>
        <authorList>
            <consortium name="The Broad Institute Genomics Platform"/>
            <consortium name="The Broad Institute Genome Sequencing Center for Infectious Disease"/>
            <person name="Wu L."/>
            <person name="Ma J."/>
        </authorList>
    </citation>
    <scope>NUCLEOTIDE SEQUENCE [LARGE SCALE GENOMIC DNA]</scope>
    <source>
        <strain evidence="3 4">Y73</strain>
    </source>
</reference>
<evidence type="ECO:0000256" key="1">
    <source>
        <dbReference type="SAM" id="MobiDB-lite"/>
    </source>
</evidence>
<name>A0ABD5UNV7_9EURY</name>